<gene>
    <name evidence="2" type="ORF">LCGC14_2875080</name>
</gene>
<dbReference type="EMBL" id="LAZR01055931">
    <property type="protein sequence ID" value="KKK75304.1"/>
    <property type="molecule type" value="Genomic_DNA"/>
</dbReference>
<accession>A0A0F9A9T5</accession>
<comment type="caution">
    <text evidence="2">The sequence shown here is derived from an EMBL/GenBank/DDBJ whole genome shotgun (WGS) entry which is preliminary data.</text>
</comment>
<sequence>TRPGPSEALKKRTKAIFQKATFAGQPRTQAMEFRERIRGASIQTQPSGQISTLNGAAQRASQTLKDKINEANLRTKPGGIRGSTPKLKAAPKLI</sequence>
<organism evidence="2">
    <name type="scientific">marine sediment metagenome</name>
    <dbReference type="NCBI Taxonomy" id="412755"/>
    <lineage>
        <taxon>unclassified sequences</taxon>
        <taxon>metagenomes</taxon>
        <taxon>ecological metagenomes</taxon>
    </lineage>
</organism>
<reference evidence="2" key="1">
    <citation type="journal article" date="2015" name="Nature">
        <title>Complex archaea that bridge the gap between prokaryotes and eukaryotes.</title>
        <authorList>
            <person name="Spang A."/>
            <person name="Saw J.H."/>
            <person name="Jorgensen S.L."/>
            <person name="Zaremba-Niedzwiedzka K."/>
            <person name="Martijn J."/>
            <person name="Lind A.E."/>
            <person name="van Eijk R."/>
            <person name="Schleper C."/>
            <person name="Guy L."/>
            <person name="Ettema T.J."/>
        </authorList>
    </citation>
    <scope>NUCLEOTIDE SEQUENCE</scope>
</reference>
<feature type="non-terminal residue" evidence="2">
    <location>
        <position position="1"/>
    </location>
</feature>
<protein>
    <submittedName>
        <fullName evidence="2">Uncharacterized protein</fullName>
    </submittedName>
</protein>
<evidence type="ECO:0000313" key="2">
    <source>
        <dbReference type="EMBL" id="KKK75304.1"/>
    </source>
</evidence>
<name>A0A0F9A9T5_9ZZZZ</name>
<evidence type="ECO:0000256" key="1">
    <source>
        <dbReference type="SAM" id="MobiDB-lite"/>
    </source>
</evidence>
<proteinExistence type="predicted"/>
<feature type="region of interest" description="Disordered" evidence="1">
    <location>
        <begin position="73"/>
        <end position="94"/>
    </location>
</feature>
<dbReference type="AlphaFoldDB" id="A0A0F9A9T5"/>